<keyword evidence="2" id="KW-1185">Reference proteome</keyword>
<proteinExistence type="predicted"/>
<sequence length="94" mass="10580">MSLQSSIVPAKNQKNQGSLYDLHAPKLWGLILRAHLSQPQSEAVLIKAFVNVLKQVDEKEMTERDFFAALIRSALHEGLPLTCLHAIFSEQRRG</sequence>
<evidence type="ECO:0000313" key="1">
    <source>
        <dbReference type="EMBL" id="AUD00835.1"/>
    </source>
</evidence>
<dbReference type="AlphaFoldDB" id="A0A2K8YT78"/>
<dbReference type="KEGG" id="spir:CWM47_02780"/>
<evidence type="ECO:0000313" key="2">
    <source>
        <dbReference type="Proteomes" id="UP000232883"/>
    </source>
</evidence>
<gene>
    <name evidence="1" type="ORF">CWM47_02780</name>
</gene>
<name>A0A2K8YT78_9BACT</name>
<dbReference type="Proteomes" id="UP000232883">
    <property type="component" value="Chromosome"/>
</dbReference>
<dbReference type="EMBL" id="CP025096">
    <property type="protein sequence ID" value="AUD00835.1"/>
    <property type="molecule type" value="Genomic_DNA"/>
</dbReference>
<reference evidence="1 2" key="1">
    <citation type="submission" date="2017-11" db="EMBL/GenBank/DDBJ databases">
        <title>Taxonomic description and genome sequences of Spirosoma HA7 sp. nov., isolated from pollen microhabitat of Corylus avellana.</title>
        <authorList>
            <person name="Ambika Manirajan B."/>
            <person name="Suarez C."/>
            <person name="Ratering S."/>
            <person name="Geissler-Plaum R."/>
            <person name="Cardinale M."/>
            <person name="Sylvia S."/>
        </authorList>
    </citation>
    <scope>NUCLEOTIDE SEQUENCE [LARGE SCALE GENOMIC DNA]</scope>
    <source>
        <strain evidence="1 2">HA7</strain>
    </source>
</reference>
<accession>A0A2K8YT78</accession>
<protein>
    <submittedName>
        <fullName evidence="1">Uncharacterized protein</fullName>
    </submittedName>
</protein>
<organism evidence="1 2">
    <name type="scientific">Spirosoma pollinicola</name>
    <dbReference type="NCBI Taxonomy" id="2057025"/>
    <lineage>
        <taxon>Bacteria</taxon>
        <taxon>Pseudomonadati</taxon>
        <taxon>Bacteroidota</taxon>
        <taxon>Cytophagia</taxon>
        <taxon>Cytophagales</taxon>
        <taxon>Cytophagaceae</taxon>
        <taxon>Spirosoma</taxon>
    </lineage>
</organism>